<protein>
    <submittedName>
        <fullName evidence="1">Uncharacterized protein</fullName>
    </submittedName>
</protein>
<proteinExistence type="predicted"/>
<name>A0ACC2RPN7_9FUNG</name>
<sequence length="74" mass="7975">MGIEGASSAPYCPEINGMVERANGTLVVKPLRSWQQISLLPGMTILLVLSWLTGLPPTQDQDALLPLPQFEVGD</sequence>
<accession>A0ACC2RPN7</accession>
<comment type="caution">
    <text evidence="1">The sequence shown here is derived from an EMBL/GenBank/DDBJ whole genome shotgun (WGS) entry which is preliminary data.</text>
</comment>
<gene>
    <name evidence="1" type="ORF">DSO57_1038449</name>
</gene>
<evidence type="ECO:0000313" key="2">
    <source>
        <dbReference type="Proteomes" id="UP001165960"/>
    </source>
</evidence>
<dbReference type="EMBL" id="QTSX02006879">
    <property type="protein sequence ID" value="KAJ9052013.1"/>
    <property type="molecule type" value="Genomic_DNA"/>
</dbReference>
<evidence type="ECO:0000313" key="1">
    <source>
        <dbReference type="EMBL" id="KAJ9052013.1"/>
    </source>
</evidence>
<organism evidence="1 2">
    <name type="scientific">Entomophthora muscae</name>
    <dbReference type="NCBI Taxonomy" id="34485"/>
    <lineage>
        <taxon>Eukaryota</taxon>
        <taxon>Fungi</taxon>
        <taxon>Fungi incertae sedis</taxon>
        <taxon>Zoopagomycota</taxon>
        <taxon>Entomophthoromycotina</taxon>
        <taxon>Entomophthoromycetes</taxon>
        <taxon>Entomophthorales</taxon>
        <taxon>Entomophthoraceae</taxon>
        <taxon>Entomophthora</taxon>
    </lineage>
</organism>
<dbReference type="Proteomes" id="UP001165960">
    <property type="component" value="Unassembled WGS sequence"/>
</dbReference>
<reference evidence="1" key="1">
    <citation type="submission" date="2022-04" db="EMBL/GenBank/DDBJ databases">
        <title>Genome of the entomopathogenic fungus Entomophthora muscae.</title>
        <authorList>
            <person name="Elya C."/>
            <person name="Lovett B.R."/>
            <person name="Lee E."/>
            <person name="Macias A.M."/>
            <person name="Hajek A.E."/>
            <person name="De Bivort B.L."/>
            <person name="Kasson M.T."/>
            <person name="De Fine Licht H.H."/>
            <person name="Stajich J.E."/>
        </authorList>
    </citation>
    <scope>NUCLEOTIDE SEQUENCE</scope>
    <source>
        <strain evidence="1">Berkeley</strain>
    </source>
</reference>
<keyword evidence="2" id="KW-1185">Reference proteome</keyword>